<proteinExistence type="predicted"/>
<organism evidence="1 2">
    <name type="scientific">Sphaerisporangium rhizosphaerae</name>
    <dbReference type="NCBI Taxonomy" id="2269375"/>
    <lineage>
        <taxon>Bacteria</taxon>
        <taxon>Bacillati</taxon>
        <taxon>Actinomycetota</taxon>
        <taxon>Actinomycetes</taxon>
        <taxon>Streptosporangiales</taxon>
        <taxon>Streptosporangiaceae</taxon>
        <taxon>Sphaerisporangium</taxon>
    </lineage>
</organism>
<sequence>MVKRRGLRRLFGRGGGTRIGRHALGQPYVEVERADRGEPDLADRAAAVLLHRMEPAWTIMYGPWSRRFYALALYPTPEPLTVEARTAQDLLTQMRRAEREWMLHARPHAVVASAA</sequence>
<dbReference type="Proteomes" id="UP001596496">
    <property type="component" value="Unassembled WGS sequence"/>
</dbReference>
<gene>
    <name evidence="1" type="ORF">ACFQSB_34150</name>
</gene>
<dbReference type="RefSeq" id="WP_380830957.1">
    <property type="nucleotide sequence ID" value="NZ_JBHTCG010000036.1"/>
</dbReference>
<evidence type="ECO:0000313" key="2">
    <source>
        <dbReference type="Proteomes" id="UP001596496"/>
    </source>
</evidence>
<accession>A0ABW2PG03</accession>
<dbReference type="EMBL" id="JBHTCG010000036">
    <property type="protein sequence ID" value="MFC7387291.1"/>
    <property type="molecule type" value="Genomic_DNA"/>
</dbReference>
<protein>
    <submittedName>
        <fullName evidence="1">Uncharacterized protein</fullName>
    </submittedName>
</protein>
<name>A0ABW2PG03_9ACTN</name>
<reference evidence="2" key="1">
    <citation type="journal article" date="2019" name="Int. J. Syst. Evol. Microbiol.">
        <title>The Global Catalogue of Microorganisms (GCM) 10K type strain sequencing project: providing services to taxonomists for standard genome sequencing and annotation.</title>
        <authorList>
            <consortium name="The Broad Institute Genomics Platform"/>
            <consortium name="The Broad Institute Genome Sequencing Center for Infectious Disease"/>
            <person name="Wu L."/>
            <person name="Ma J."/>
        </authorList>
    </citation>
    <scope>NUCLEOTIDE SEQUENCE [LARGE SCALE GENOMIC DNA]</scope>
    <source>
        <strain evidence="2">CECT 7649</strain>
    </source>
</reference>
<keyword evidence="2" id="KW-1185">Reference proteome</keyword>
<evidence type="ECO:0000313" key="1">
    <source>
        <dbReference type="EMBL" id="MFC7387291.1"/>
    </source>
</evidence>
<comment type="caution">
    <text evidence="1">The sequence shown here is derived from an EMBL/GenBank/DDBJ whole genome shotgun (WGS) entry which is preliminary data.</text>
</comment>